<organism evidence="2">
    <name type="scientific">Ulva partita</name>
    <dbReference type="NCBI Taxonomy" id="1605170"/>
    <lineage>
        <taxon>Eukaryota</taxon>
        <taxon>Viridiplantae</taxon>
        <taxon>Chlorophyta</taxon>
        <taxon>core chlorophytes</taxon>
        <taxon>Ulvophyceae</taxon>
        <taxon>OUU clade</taxon>
        <taxon>Ulvales</taxon>
        <taxon>Ulvaceae</taxon>
        <taxon>Ulva</taxon>
    </lineage>
</organism>
<reference evidence="2" key="1">
    <citation type="submission" date="2015-10" db="EMBL/GenBank/DDBJ databases">
        <title>Evolution of the mating-type locus in an isomorphic haploid-diploid life cycle and isogamy.</title>
        <authorList>
            <person name="Yamazaki T."/>
            <person name="Suzuki R."/>
            <person name="Ichihara K."/>
            <person name="Toyoda A."/>
            <person name="Kuwano K."/>
            <person name="Kawano S."/>
        </authorList>
    </citation>
    <scope>NUCLEOTIDE SEQUENCE</scope>
    <source>
        <strain evidence="2">MGEC-1</strain>
    </source>
</reference>
<name>A0A1C9ZRY1_9CHLO</name>
<dbReference type="EMBL" id="LC088610">
    <property type="protein sequence ID" value="BAV58298.1"/>
    <property type="molecule type" value="mRNA"/>
</dbReference>
<dbReference type="GO" id="GO:0003676">
    <property type="term" value="F:nucleic acid binding"/>
    <property type="evidence" value="ECO:0007669"/>
    <property type="project" value="InterPro"/>
</dbReference>
<gene>
    <name evidence="2" type="primary">3174f</name>
</gene>
<dbReference type="AlphaFoldDB" id="A0A1C9ZRY1"/>
<sequence>MPQYISGLPKEQRKSQWPALLTSGKLLSIQQRPHLVTACHYRGSSVETPQSLPPPIKRAGKKFNDWHWTFTENHWSNLQEQKNYVRLILAPFLRAKIQELGLPENQKVLYIIDCWPVHISASFQQWMRDEYSWILVLYIPPNCTSKLQPQDKFYQKPFKAAVMLAFCAYQVKRYEQAKALDDYSLLNDFSMSTLKTMMPEWLYAGWSRIKRDPDMVKRGWDACGLRCMFDERREPVIRRAKSAVYDETDEFYPLFPDSKICSPPLDAEDDAVKEPLAEPFNEPEALQPIEKLQEKLKEDDPMAMQHVEELMLEAQAAASAASASRPVAMVRGLRMCPLFVQRDAKRARTG</sequence>
<evidence type="ECO:0000313" key="2">
    <source>
        <dbReference type="EMBL" id="BAV58298.1"/>
    </source>
</evidence>
<accession>A0A1C9ZRY1</accession>
<evidence type="ECO:0000259" key="1">
    <source>
        <dbReference type="Pfam" id="PF03184"/>
    </source>
</evidence>
<feature type="domain" description="DDE-1" evidence="1">
    <location>
        <begin position="60"/>
        <end position="179"/>
    </location>
</feature>
<proteinExistence type="evidence at transcript level"/>
<protein>
    <recommendedName>
        <fullName evidence="1">DDE-1 domain-containing protein</fullName>
    </recommendedName>
</protein>
<dbReference type="Pfam" id="PF03184">
    <property type="entry name" value="DDE_1"/>
    <property type="match status" value="1"/>
</dbReference>
<dbReference type="InterPro" id="IPR004875">
    <property type="entry name" value="DDE_SF_endonuclease_dom"/>
</dbReference>